<name>K0R2T3_THAOC</name>
<organism evidence="1 2">
    <name type="scientific">Thalassiosira oceanica</name>
    <name type="common">Marine diatom</name>
    <dbReference type="NCBI Taxonomy" id="159749"/>
    <lineage>
        <taxon>Eukaryota</taxon>
        <taxon>Sar</taxon>
        <taxon>Stramenopiles</taxon>
        <taxon>Ochrophyta</taxon>
        <taxon>Bacillariophyta</taxon>
        <taxon>Coscinodiscophyceae</taxon>
        <taxon>Thalassiosirophycidae</taxon>
        <taxon>Thalassiosirales</taxon>
        <taxon>Thalassiosiraceae</taxon>
        <taxon>Thalassiosira</taxon>
    </lineage>
</organism>
<dbReference type="AlphaFoldDB" id="K0R2T3"/>
<evidence type="ECO:0000313" key="2">
    <source>
        <dbReference type="Proteomes" id="UP000266841"/>
    </source>
</evidence>
<gene>
    <name evidence="1" type="ORF">THAOC_34275</name>
</gene>
<accession>K0R2T3</accession>
<evidence type="ECO:0000313" key="1">
    <source>
        <dbReference type="EMBL" id="EJK47038.1"/>
    </source>
</evidence>
<comment type="caution">
    <text evidence="1">The sequence shown here is derived from an EMBL/GenBank/DDBJ whole genome shotgun (WGS) entry which is preliminary data.</text>
</comment>
<keyword evidence="2" id="KW-1185">Reference proteome</keyword>
<reference evidence="1 2" key="1">
    <citation type="journal article" date="2012" name="Genome Biol.">
        <title>Genome and low-iron response of an oceanic diatom adapted to chronic iron limitation.</title>
        <authorList>
            <person name="Lommer M."/>
            <person name="Specht M."/>
            <person name="Roy A.S."/>
            <person name="Kraemer L."/>
            <person name="Andreson R."/>
            <person name="Gutowska M.A."/>
            <person name="Wolf J."/>
            <person name="Bergner S.V."/>
            <person name="Schilhabel M.B."/>
            <person name="Klostermeier U.C."/>
            <person name="Beiko R.G."/>
            <person name="Rosenstiel P."/>
            <person name="Hippler M."/>
            <person name="Laroche J."/>
        </authorList>
    </citation>
    <scope>NUCLEOTIDE SEQUENCE [LARGE SCALE GENOMIC DNA]</scope>
    <source>
        <strain evidence="1 2">CCMP1005</strain>
    </source>
</reference>
<protein>
    <submittedName>
        <fullName evidence="1">Uncharacterized protein</fullName>
    </submittedName>
</protein>
<dbReference type="eggNOG" id="ENOG502SQIX">
    <property type="taxonomic scope" value="Eukaryota"/>
</dbReference>
<dbReference type="Proteomes" id="UP000266841">
    <property type="component" value="Unassembled WGS sequence"/>
</dbReference>
<dbReference type="EMBL" id="AGNL01047408">
    <property type="protein sequence ID" value="EJK47038.1"/>
    <property type="molecule type" value="Genomic_DNA"/>
</dbReference>
<proteinExistence type="predicted"/>
<sequence>MSTDHTAIFRRKLADAIGRLSEAPSWIYVINADAPDGVSLRCRLGMESHDYEAMLVGAGLATIDYYDDDQTLLSYSRNGWETFVAGHNFSFMLHPDMPERPELNKNQFDMSNKLNGTPRDPKKRRWWHTIRIGRKGKGASSARHILEQVDDGRRLDTNPPPLAGLSQIQRVFTGSMAKLVVESVKLDQILKEDRKADGLSETEIDKLCEDHKLTFLLWDGAFSTARTIDPTEGDIVLYEKFVYAAVVSHISIGCSVTHKVHLMYKHVAVHMRVPGGLGQKMEDWVELQHQGGMRERTQYRTMGDMQKAAEARERRRCEASNTGVIEVQTGVHERAKRKFKEKSRHVEEVRREERELHRKLALIRFNLSMIPIVRLLKRWTAATRARLSGTTDDTE</sequence>